<keyword evidence="3" id="KW-1185">Reference proteome</keyword>
<dbReference type="EMBL" id="CCBQ010000047">
    <property type="protein sequence ID" value="CDO96269.1"/>
    <property type="molecule type" value="Genomic_DNA"/>
</dbReference>
<dbReference type="GO" id="GO:0070096">
    <property type="term" value="P:mitochondrial outer membrane translocase complex assembly"/>
    <property type="evidence" value="ECO:0007669"/>
    <property type="project" value="InterPro"/>
</dbReference>
<feature type="compositionally biased region" description="Low complexity" evidence="1">
    <location>
        <begin position="34"/>
        <end position="47"/>
    </location>
</feature>
<feature type="compositionally biased region" description="Acidic residues" evidence="1">
    <location>
        <begin position="48"/>
        <end position="58"/>
    </location>
</feature>
<dbReference type="InterPro" id="IPR037652">
    <property type="entry name" value="Mim2"/>
</dbReference>
<feature type="region of interest" description="Disordered" evidence="1">
    <location>
        <begin position="22"/>
        <end position="58"/>
    </location>
</feature>
<sequence>MTEELELNLGFGKENLAESRQEFNAPVLSDSHSDTPSFGGSSASSDSSEPESDDYDSDIVDDYERQLSDAQREWERSLEQLWQALTWVILPLAGKLVGRRIAGVIWRKVMNYTYS</sequence>
<comment type="caution">
    <text evidence="2">The sequence shown here is derived from an EMBL/GenBank/DDBJ whole genome shotgun (WGS) entry which is preliminary data.</text>
</comment>
<dbReference type="Proteomes" id="UP000031516">
    <property type="component" value="Unassembled WGS sequence"/>
</dbReference>
<reference evidence="2 3" key="1">
    <citation type="submission" date="2014-03" db="EMBL/GenBank/DDBJ databases">
        <title>The genome of Kluyveromyces dobzhanskii.</title>
        <authorList>
            <person name="Nystedt B."/>
            <person name="Astrom S."/>
        </authorList>
    </citation>
    <scope>NUCLEOTIDE SEQUENCE [LARGE SCALE GENOMIC DNA]</scope>
    <source>
        <strain evidence="2 3">CBS 2104</strain>
    </source>
</reference>
<dbReference type="GO" id="GO:0045040">
    <property type="term" value="P:protein insertion into mitochondrial outer membrane"/>
    <property type="evidence" value="ECO:0007669"/>
    <property type="project" value="InterPro"/>
</dbReference>
<dbReference type="PANTHER" id="PTHR28230:SF1">
    <property type="entry name" value="MITOCHONDRIAL IMPORT PROTEIN 2"/>
    <property type="match status" value="1"/>
</dbReference>
<name>A0A0A8LDH2_9SACH</name>
<evidence type="ECO:0000256" key="1">
    <source>
        <dbReference type="SAM" id="MobiDB-lite"/>
    </source>
</evidence>
<dbReference type="Pfam" id="PF19117">
    <property type="entry name" value="Mim2"/>
    <property type="match status" value="1"/>
</dbReference>
<evidence type="ECO:0000313" key="2">
    <source>
        <dbReference type="EMBL" id="CDO96269.1"/>
    </source>
</evidence>
<gene>
    <name evidence="2" type="ORF">KLDO_g4478A</name>
</gene>
<dbReference type="GO" id="GO:0005741">
    <property type="term" value="C:mitochondrial outer membrane"/>
    <property type="evidence" value="ECO:0007669"/>
    <property type="project" value="TreeGrafter"/>
</dbReference>
<organism evidence="2 3">
    <name type="scientific">Kluyveromyces dobzhanskii CBS 2104</name>
    <dbReference type="NCBI Taxonomy" id="1427455"/>
    <lineage>
        <taxon>Eukaryota</taxon>
        <taxon>Fungi</taxon>
        <taxon>Dikarya</taxon>
        <taxon>Ascomycota</taxon>
        <taxon>Saccharomycotina</taxon>
        <taxon>Saccharomycetes</taxon>
        <taxon>Saccharomycetales</taxon>
        <taxon>Saccharomycetaceae</taxon>
        <taxon>Kluyveromyces</taxon>
    </lineage>
</organism>
<accession>A0A0A8LDH2</accession>
<dbReference type="PANTHER" id="PTHR28230">
    <property type="entry name" value="CHROMOSOME 1, WHOLE GENOME SHOTGUN SEQUENCE"/>
    <property type="match status" value="1"/>
</dbReference>
<dbReference type="OrthoDB" id="5555533at2759"/>
<dbReference type="AlphaFoldDB" id="A0A0A8LDH2"/>
<evidence type="ECO:0000313" key="3">
    <source>
        <dbReference type="Proteomes" id="UP000031516"/>
    </source>
</evidence>
<protein>
    <submittedName>
        <fullName evidence="2">WGS project CCBQ000000000 data, contig 00058</fullName>
    </submittedName>
</protein>
<proteinExistence type="predicted"/>